<evidence type="ECO:0000313" key="3">
    <source>
        <dbReference type="Proteomes" id="UP001215280"/>
    </source>
</evidence>
<keyword evidence="1" id="KW-0812">Transmembrane</keyword>
<evidence type="ECO:0000313" key="2">
    <source>
        <dbReference type="EMBL" id="KAJ7720749.1"/>
    </source>
</evidence>
<keyword evidence="1" id="KW-0472">Membrane</keyword>
<dbReference type="Proteomes" id="UP001215280">
    <property type="component" value="Unassembled WGS sequence"/>
</dbReference>
<organism evidence="2 3">
    <name type="scientific">Mycena maculata</name>
    <dbReference type="NCBI Taxonomy" id="230809"/>
    <lineage>
        <taxon>Eukaryota</taxon>
        <taxon>Fungi</taxon>
        <taxon>Dikarya</taxon>
        <taxon>Basidiomycota</taxon>
        <taxon>Agaricomycotina</taxon>
        <taxon>Agaricomycetes</taxon>
        <taxon>Agaricomycetidae</taxon>
        <taxon>Agaricales</taxon>
        <taxon>Marasmiineae</taxon>
        <taxon>Mycenaceae</taxon>
        <taxon>Mycena</taxon>
    </lineage>
</organism>
<keyword evidence="1" id="KW-1133">Transmembrane helix</keyword>
<sequence length="177" mass="19062">MSKTGAVLTHEEQLLQEIVDLLEKQQKKEYVKDRVQIHSGLSVVAVFIASLSLSLLSYAASLAQSNALNNNALLRLNYIWFITTGFSLLIAGCTGIVAVTAGISQHTKKSWGVIVIIGGLFIILFAMMVGLILLANSLAVNTPLGNVHLPGVVIYPIVAVALVIMVLLAAFMMWSEK</sequence>
<feature type="transmembrane region" description="Helical" evidence="1">
    <location>
        <begin position="111"/>
        <end position="133"/>
    </location>
</feature>
<dbReference type="AlphaFoldDB" id="A0AAD7HH96"/>
<protein>
    <submittedName>
        <fullName evidence="2">Uncharacterized protein</fullName>
    </submittedName>
</protein>
<keyword evidence="3" id="KW-1185">Reference proteome</keyword>
<name>A0AAD7HH96_9AGAR</name>
<feature type="transmembrane region" description="Helical" evidence="1">
    <location>
        <begin position="153"/>
        <end position="174"/>
    </location>
</feature>
<evidence type="ECO:0000256" key="1">
    <source>
        <dbReference type="SAM" id="Phobius"/>
    </source>
</evidence>
<comment type="caution">
    <text evidence="2">The sequence shown here is derived from an EMBL/GenBank/DDBJ whole genome shotgun (WGS) entry which is preliminary data.</text>
</comment>
<feature type="transmembrane region" description="Helical" evidence="1">
    <location>
        <begin position="37"/>
        <end position="58"/>
    </location>
</feature>
<feature type="transmembrane region" description="Helical" evidence="1">
    <location>
        <begin position="78"/>
        <end position="99"/>
    </location>
</feature>
<accession>A0AAD7HH96</accession>
<reference evidence="2" key="1">
    <citation type="submission" date="2023-03" db="EMBL/GenBank/DDBJ databases">
        <title>Massive genome expansion in bonnet fungi (Mycena s.s.) driven by repeated elements and novel gene families across ecological guilds.</title>
        <authorList>
            <consortium name="Lawrence Berkeley National Laboratory"/>
            <person name="Harder C.B."/>
            <person name="Miyauchi S."/>
            <person name="Viragh M."/>
            <person name="Kuo A."/>
            <person name="Thoen E."/>
            <person name="Andreopoulos B."/>
            <person name="Lu D."/>
            <person name="Skrede I."/>
            <person name="Drula E."/>
            <person name="Henrissat B."/>
            <person name="Morin E."/>
            <person name="Kohler A."/>
            <person name="Barry K."/>
            <person name="LaButti K."/>
            <person name="Morin E."/>
            <person name="Salamov A."/>
            <person name="Lipzen A."/>
            <person name="Mereny Z."/>
            <person name="Hegedus B."/>
            <person name="Baldrian P."/>
            <person name="Stursova M."/>
            <person name="Weitz H."/>
            <person name="Taylor A."/>
            <person name="Grigoriev I.V."/>
            <person name="Nagy L.G."/>
            <person name="Martin F."/>
            <person name="Kauserud H."/>
        </authorList>
    </citation>
    <scope>NUCLEOTIDE SEQUENCE</scope>
    <source>
        <strain evidence="2">CBHHK188m</strain>
    </source>
</reference>
<gene>
    <name evidence="2" type="ORF">DFH07DRAFT_972489</name>
</gene>
<dbReference type="EMBL" id="JARJLG010000275">
    <property type="protein sequence ID" value="KAJ7720749.1"/>
    <property type="molecule type" value="Genomic_DNA"/>
</dbReference>
<proteinExistence type="predicted"/>